<feature type="compositionally biased region" description="Low complexity" evidence="8">
    <location>
        <begin position="1"/>
        <end position="22"/>
    </location>
</feature>
<feature type="compositionally biased region" description="Low complexity" evidence="8">
    <location>
        <begin position="109"/>
        <end position="122"/>
    </location>
</feature>
<keyword evidence="7" id="KW-0539">Nucleus</keyword>
<dbReference type="Pfam" id="PF14474">
    <property type="entry name" value="RTC4"/>
    <property type="match status" value="1"/>
</dbReference>
<dbReference type="GO" id="GO:0005737">
    <property type="term" value="C:cytoplasm"/>
    <property type="evidence" value="ECO:0007669"/>
    <property type="project" value="UniProtKB-SubCell"/>
</dbReference>
<evidence type="ECO:0000256" key="6">
    <source>
        <dbReference type="ARBA" id="ARBA00022490"/>
    </source>
</evidence>
<accession>A0A8K0JLV0</accession>
<comment type="similarity">
    <text evidence="4">Belongs to the RTC4 family.</text>
</comment>
<dbReference type="Proteomes" id="UP000812966">
    <property type="component" value="Unassembled WGS sequence"/>
</dbReference>
<feature type="compositionally biased region" description="Basic and acidic residues" evidence="8">
    <location>
        <begin position="55"/>
        <end position="65"/>
    </location>
</feature>
<dbReference type="GO" id="GO:0005634">
    <property type="term" value="C:nucleus"/>
    <property type="evidence" value="ECO:0007669"/>
    <property type="project" value="UniProtKB-SubCell"/>
</dbReference>
<dbReference type="PANTHER" id="PTHR41391:SF1">
    <property type="entry name" value="RESTRICTION OF TELOMERE CAPPING PROTEIN 4"/>
    <property type="match status" value="1"/>
</dbReference>
<dbReference type="AlphaFoldDB" id="A0A8K0JLV0"/>
<gene>
    <name evidence="10" type="ORF">FFLO_03028</name>
</gene>
<evidence type="ECO:0000256" key="7">
    <source>
        <dbReference type="ARBA" id="ARBA00023242"/>
    </source>
</evidence>
<dbReference type="OrthoDB" id="128308at2759"/>
<protein>
    <recommendedName>
        <fullName evidence="5">Restriction of telomere capping protein 4</fullName>
    </recommendedName>
</protein>
<proteinExistence type="inferred from homology"/>
<comment type="caution">
    <text evidence="10">The sequence shown here is derived from an EMBL/GenBank/DDBJ whole genome shotgun (WGS) entry which is preliminary data.</text>
</comment>
<comment type="subcellular location">
    <subcellularLocation>
        <location evidence="3">Cytoplasm</location>
    </subcellularLocation>
    <subcellularLocation>
        <location evidence="2">Nucleus</location>
    </subcellularLocation>
</comment>
<sequence length="599" mass="66543">MSGGPQSPSPARRTRAAAQSSPLECESAREPARSTVCSSVVALSSRPKSPTSVGRTKDALEHEIAPEFAPLAGSTSMFAPTKVRNRGKDDLARYAEPLQPNGLLPTFNASPASSPSKGASDSHNGRLALASGSTSSPTSLGKRHPSVEPIEPQRFRPRPKTNVRSRPLIEFELDPVMQWSLAVPPVEPVTVSPSVTPEPPVDRWSGGRTLRGKQTVRERDDEDAPVQTKRPAPKKRKVQPPVAAPAPAAMVQPVVFPAVDEFPMSLPSTSRMRERQAEKERCDAMITPEARALLNGYGMETQMDPGMAHEEVVDMEPAEKPQLQLEGAKAMAYCRKFISKNEKCSHCREPLPDSPTAFLIDFGAKIAEAKRKAGSDLQWDQYIDYCARHQAETVVFPLGLLAGYPATVDFRSLHDRVLEDSIVKAILTIMDHPRDHPSFMQCEREIKRDPRWASSRSPQKSLTKLPGYYGPRGTRAISIALDKHTQSRAILPPPDHISPLSRDDWFEHVMVPEVGRLLIEQDMYGGKPTAWHVDQPVSKEVEDRREMSWKVLVESRTYGSLRFGENGDFDKSDLKWAEENRRAMMKQKPTRSIEHVDLT</sequence>
<keyword evidence="11" id="KW-1185">Reference proteome</keyword>
<evidence type="ECO:0000256" key="5">
    <source>
        <dbReference type="ARBA" id="ARBA00015162"/>
    </source>
</evidence>
<organism evidence="10 11">
    <name type="scientific">Filobasidium floriforme</name>
    <dbReference type="NCBI Taxonomy" id="5210"/>
    <lineage>
        <taxon>Eukaryota</taxon>
        <taxon>Fungi</taxon>
        <taxon>Dikarya</taxon>
        <taxon>Basidiomycota</taxon>
        <taxon>Agaricomycotina</taxon>
        <taxon>Tremellomycetes</taxon>
        <taxon>Filobasidiales</taxon>
        <taxon>Filobasidiaceae</taxon>
        <taxon>Filobasidium</taxon>
    </lineage>
</organism>
<evidence type="ECO:0000313" key="11">
    <source>
        <dbReference type="Proteomes" id="UP000812966"/>
    </source>
</evidence>
<evidence type="ECO:0000259" key="9">
    <source>
        <dbReference type="Pfam" id="PF14474"/>
    </source>
</evidence>
<feature type="region of interest" description="Disordered" evidence="8">
    <location>
        <begin position="1"/>
        <end position="163"/>
    </location>
</feature>
<evidence type="ECO:0000256" key="4">
    <source>
        <dbReference type="ARBA" id="ARBA00009461"/>
    </source>
</evidence>
<feature type="domain" description="Restriction of telomere capping protein 4 C-terminal" evidence="9">
    <location>
        <begin position="459"/>
        <end position="560"/>
    </location>
</feature>
<name>A0A8K0JLV0_9TREE</name>
<feature type="region of interest" description="Disordered" evidence="8">
    <location>
        <begin position="188"/>
        <end position="241"/>
    </location>
</feature>
<feature type="compositionally biased region" description="Polar residues" evidence="8">
    <location>
        <begin position="35"/>
        <end position="54"/>
    </location>
</feature>
<comment type="function">
    <text evidence="1">May be involved in a process influencing telomere capping.</text>
</comment>
<evidence type="ECO:0000256" key="3">
    <source>
        <dbReference type="ARBA" id="ARBA00004496"/>
    </source>
</evidence>
<dbReference type="PANTHER" id="PTHR41391">
    <property type="entry name" value="RESTRICTION OF TELOMERE CAPPING PROTEIN 4"/>
    <property type="match status" value="1"/>
</dbReference>
<keyword evidence="6" id="KW-0963">Cytoplasm</keyword>
<evidence type="ECO:0000256" key="1">
    <source>
        <dbReference type="ARBA" id="ARBA00002738"/>
    </source>
</evidence>
<dbReference type="EMBL" id="JABELV010000053">
    <property type="protein sequence ID" value="KAG7553521.1"/>
    <property type="molecule type" value="Genomic_DNA"/>
</dbReference>
<dbReference type="InterPro" id="IPR028094">
    <property type="entry name" value="RTC4_C"/>
</dbReference>
<dbReference type="InterPro" id="IPR039024">
    <property type="entry name" value="RTC4"/>
</dbReference>
<evidence type="ECO:0000256" key="8">
    <source>
        <dbReference type="SAM" id="MobiDB-lite"/>
    </source>
</evidence>
<evidence type="ECO:0000313" key="10">
    <source>
        <dbReference type="EMBL" id="KAG7553521.1"/>
    </source>
</evidence>
<reference evidence="10" key="1">
    <citation type="submission" date="2020-04" db="EMBL/GenBank/DDBJ databases">
        <title>Analysis of mating type loci in Filobasidium floriforme.</title>
        <authorList>
            <person name="Nowrousian M."/>
        </authorList>
    </citation>
    <scope>NUCLEOTIDE SEQUENCE</scope>
    <source>
        <strain evidence="10">CBS 6242</strain>
    </source>
</reference>
<evidence type="ECO:0000256" key="2">
    <source>
        <dbReference type="ARBA" id="ARBA00004123"/>
    </source>
</evidence>